<evidence type="ECO:0000256" key="6">
    <source>
        <dbReference type="ARBA" id="ARBA00023163"/>
    </source>
</evidence>
<dbReference type="OrthoDB" id="2595934at2759"/>
<keyword evidence="4" id="KW-0805">Transcription regulation</keyword>
<evidence type="ECO:0000256" key="4">
    <source>
        <dbReference type="ARBA" id="ARBA00023015"/>
    </source>
</evidence>
<keyword evidence="5" id="KW-0238">DNA-binding</keyword>
<dbReference type="PANTHER" id="PTHR31845:SF34">
    <property type="entry name" value="TRANSCRIPTIONAL ACTIVATOR OF PROTEASES PRTT"/>
    <property type="match status" value="1"/>
</dbReference>
<dbReference type="RefSeq" id="XP_046010014.1">
    <property type="nucleotide sequence ID" value="XM_046148293.1"/>
</dbReference>
<dbReference type="CDD" id="cd12148">
    <property type="entry name" value="fungal_TF_MHR"/>
    <property type="match status" value="1"/>
</dbReference>
<dbReference type="GeneID" id="70177839"/>
<dbReference type="GO" id="GO:0000976">
    <property type="term" value="F:transcription cis-regulatory region binding"/>
    <property type="evidence" value="ECO:0007669"/>
    <property type="project" value="TreeGrafter"/>
</dbReference>
<dbReference type="GO" id="GO:0046872">
    <property type="term" value="F:metal ion binding"/>
    <property type="evidence" value="ECO:0007669"/>
    <property type="project" value="UniProtKB-KW"/>
</dbReference>
<evidence type="ECO:0000313" key="8">
    <source>
        <dbReference type="EMBL" id="KAH7027215.1"/>
    </source>
</evidence>
<protein>
    <recommendedName>
        <fullName evidence="10">Transcription factor domain-containing protein</fullName>
    </recommendedName>
</protein>
<evidence type="ECO:0000256" key="5">
    <source>
        <dbReference type="ARBA" id="ARBA00023125"/>
    </source>
</evidence>
<reference evidence="8" key="1">
    <citation type="journal article" date="2021" name="Nat. Commun.">
        <title>Genetic determinants of endophytism in the Arabidopsis root mycobiome.</title>
        <authorList>
            <person name="Mesny F."/>
            <person name="Miyauchi S."/>
            <person name="Thiergart T."/>
            <person name="Pickel B."/>
            <person name="Atanasova L."/>
            <person name="Karlsson M."/>
            <person name="Huettel B."/>
            <person name="Barry K.W."/>
            <person name="Haridas S."/>
            <person name="Chen C."/>
            <person name="Bauer D."/>
            <person name="Andreopoulos W."/>
            <person name="Pangilinan J."/>
            <person name="LaButti K."/>
            <person name="Riley R."/>
            <person name="Lipzen A."/>
            <person name="Clum A."/>
            <person name="Drula E."/>
            <person name="Henrissat B."/>
            <person name="Kohler A."/>
            <person name="Grigoriev I.V."/>
            <person name="Martin F.M."/>
            <person name="Hacquard S."/>
        </authorList>
    </citation>
    <scope>NUCLEOTIDE SEQUENCE</scope>
    <source>
        <strain evidence="8">MPI-CAGE-CH-0230</strain>
    </source>
</reference>
<evidence type="ECO:0000256" key="2">
    <source>
        <dbReference type="ARBA" id="ARBA00022723"/>
    </source>
</evidence>
<keyword evidence="3" id="KW-0862">Zinc</keyword>
<gene>
    <name evidence="8" type="ORF">B0I36DRAFT_136429</name>
</gene>
<sequence length="551" mass="60802">MREEDESAREAEAGVTLPTAPLMVIRDIGTRFPAPLKKTRRPTTVRIIDEGLLDEKTARELAAAFPQSGYNSVLLPEIAELDWKDEYRDGLPFLHSVCCVHVIADRRDMAQTMLHRRIFERVKLALGTLLLDYPLSLDEIQGILMCTDSFRVGAGDGKEFIDSWMLTGYCAKQAMLCIEFDRIARETRQGKSGAANVRAIRLWATICLHHLHWTAASGRPSTITESYLNYCPLLLNFYDASVQDGILLAELFLYSILPTVLEKPPQLDVDGDCNEFAAWRHEWRHLLALPAAALLKMGYASACLLLVVRGLEHQGEQLGPAAFLSRHSSPTTDDEKQQQQLVQQQQIVNLRRAAAKHAHALLQTFLGMPDTLQDSVSSNRCLCLTYGALVLAHYDESQSSLSDMDNLRLVRRLHEWFSNSPSKVVLARFTNLCEHIIVGRLERARTRGPAKVGGTGVPDGRYQGKDGTGLAMAHGVGYNYGPLPDGRQVVASHASSGAALTVDGVPVIATFATSAEGVFNADPDAQEIAGLFDMLPSINLEDFFAGGYLEM</sequence>
<accession>A0A9P8Y422</accession>
<evidence type="ECO:0000313" key="9">
    <source>
        <dbReference type="Proteomes" id="UP000756346"/>
    </source>
</evidence>
<dbReference type="Proteomes" id="UP000756346">
    <property type="component" value="Unassembled WGS sequence"/>
</dbReference>
<comment type="subcellular location">
    <subcellularLocation>
        <location evidence="1">Nucleus</location>
    </subcellularLocation>
</comment>
<evidence type="ECO:0008006" key="10">
    <source>
        <dbReference type="Google" id="ProtNLM"/>
    </source>
</evidence>
<keyword evidence="7" id="KW-0539">Nucleus</keyword>
<keyword evidence="9" id="KW-1185">Reference proteome</keyword>
<dbReference type="GO" id="GO:0005634">
    <property type="term" value="C:nucleus"/>
    <property type="evidence" value="ECO:0007669"/>
    <property type="project" value="UniProtKB-SubCell"/>
</dbReference>
<organism evidence="8 9">
    <name type="scientific">Microdochium trichocladiopsis</name>
    <dbReference type="NCBI Taxonomy" id="1682393"/>
    <lineage>
        <taxon>Eukaryota</taxon>
        <taxon>Fungi</taxon>
        <taxon>Dikarya</taxon>
        <taxon>Ascomycota</taxon>
        <taxon>Pezizomycotina</taxon>
        <taxon>Sordariomycetes</taxon>
        <taxon>Xylariomycetidae</taxon>
        <taxon>Xylariales</taxon>
        <taxon>Microdochiaceae</taxon>
        <taxon>Microdochium</taxon>
    </lineage>
</organism>
<dbReference type="PANTHER" id="PTHR31845">
    <property type="entry name" value="FINGER DOMAIN PROTEIN, PUTATIVE-RELATED"/>
    <property type="match status" value="1"/>
</dbReference>
<keyword evidence="6" id="KW-0804">Transcription</keyword>
<dbReference type="EMBL" id="JAGTJQ010000007">
    <property type="protein sequence ID" value="KAH7027215.1"/>
    <property type="molecule type" value="Genomic_DNA"/>
</dbReference>
<evidence type="ECO:0000256" key="3">
    <source>
        <dbReference type="ARBA" id="ARBA00022833"/>
    </source>
</evidence>
<dbReference type="AlphaFoldDB" id="A0A9P8Y422"/>
<dbReference type="InterPro" id="IPR051089">
    <property type="entry name" value="prtT"/>
</dbReference>
<comment type="caution">
    <text evidence="8">The sequence shown here is derived from an EMBL/GenBank/DDBJ whole genome shotgun (WGS) entry which is preliminary data.</text>
</comment>
<name>A0A9P8Y422_9PEZI</name>
<dbReference type="GO" id="GO:0000981">
    <property type="term" value="F:DNA-binding transcription factor activity, RNA polymerase II-specific"/>
    <property type="evidence" value="ECO:0007669"/>
    <property type="project" value="TreeGrafter"/>
</dbReference>
<proteinExistence type="predicted"/>
<evidence type="ECO:0000256" key="7">
    <source>
        <dbReference type="ARBA" id="ARBA00023242"/>
    </source>
</evidence>
<keyword evidence="2" id="KW-0479">Metal-binding</keyword>
<evidence type="ECO:0000256" key="1">
    <source>
        <dbReference type="ARBA" id="ARBA00004123"/>
    </source>
</evidence>